<dbReference type="SMART" id="SM00834">
    <property type="entry name" value="CxxC_CXXC_SSSS"/>
    <property type="match status" value="1"/>
</dbReference>
<dbReference type="EMBL" id="BFAV01000098">
    <property type="protein sequence ID" value="GBF33381.1"/>
    <property type="molecule type" value="Genomic_DNA"/>
</dbReference>
<accession>A0A2L2XHN1</accession>
<comment type="caution">
    <text evidence="2">The sequence shown here is derived from an EMBL/GenBank/DDBJ whole genome shotgun (WGS) entry which is preliminary data.</text>
</comment>
<proteinExistence type="predicted"/>
<reference evidence="3" key="1">
    <citation type="submission" date="2018-02" db="EMBL/GenBank/DDBJ databases">
        <title>Genome sequence of Desulfocucumis palustris strain NAW-5.</title>
        <authorList>
            <person name="Watanabe M."/>
            <person name="Kojima H."/>
            <person name="Fukui M."/>
        </authorList>
    </citation>
    <scope>NUCLEOTIDE SEQUENCE [LARGE SCALE GENOMIC DNA]</scope>
    <source>
        <strain evidence="3">NAW-5</strain>
    </source>
</reference>
<dbReference type="RefSeq" id="WP_104371789.1">
    <property type="nucleotide sequence ID" value="NZ_BFAV01000098.1"/>
</dbReference>
<name>A0A2L2XHN1_9FIRM</name>
<gene>
    <name evidence="2" type="ORF">DCCM_2482</name>
</gene>
<dbReference type="Proteomes" id="UP000239549">
    <property type="component" value="Unassembled WGS sequence"/>
</dbReference>
<keyword evidence="3" id="KW-1185">Reference proteome</keyword>
<dbReference type="InterPro" id="IPR013429">
    <property type="entry name" value="Regulatory_FmdB_Zinc_ribbon"/>
</dbReference>
<organism evidence="2 3">
    <name type="scientific">Desulfocucumis palustris</name>
    <dbReference type="NCBI Taxonomy" id="1898651"/>
    <lineage>
        <taxon>Bacteria</taxon>
        <taxon>Bacillati</taxon>
        <taxon>Bacillota</taxon>
        <taxon>Clostridia</taxon>
        <taxon>Eubacteriales</taxon>
        <taxon>Desulfocucumaceae</taxon>
        <taxon>Desulfocucumis</taxon>
    </lineage>
</organism>
<evidence type="ECO:0000313" key="3">
    <source>
        <dbReference type="Proteomes" id="UP000239549"/>
    </source>
</evidence>
<feature type="domain" description="Putative regulatory protein FmdB zinc ribbon" evidence="1">
    <location>
        <begin position="1"/>
        <end position="43"/>
    </location>
</feature>
<dbReference type="AlphaFoldDB" id="A0A2L2XHN1"/>
<evidence type="ECO:0000313" key="2">
    <source>
        <dbReference type="EMBL" id="GBF33381.1"/>
    </source>
</evidence>
<dbReference type="OrthoDB" id="9813321at2"/>
<protein>
    <recommendedName>
        <fullName evidence="1">Putative regulatory protein FmdB zinc ribbon domain-containing protein</fullName>
    </recommendedName>
</protein>
<evidence type="ECO:0000259" key="1">
    <source>
        <dbReference type="SMART" id="SM00834"/>
    </source>
</evidence>
<sequence>MPVYDFFCEECGARREVLVDYETKKRLELLCVKCGGVVKAAPVNMFGIIASKRAEQAGGREKVKPCGHTHHCRCASIKQTRPNPFQKQIDKALQGDNQQ</sequence>